<dbReference type="InterPro" id="IPR012340">
    <property type="entry name" value="NA-bd_OB-fold"/>
</dbReference>
<gene>
    <name evidence="7" type="primary">rlmD</name>
    <name evidence="7" type="ORF">QJ521_06010</name>
</gene>
<keyword evidence="3 4" id="KW-0949">S-adenosyl-L-methionine</keyword>
<accession>A0AAW6U8Q7</accession>
<feature type="binding site" evidence="4">
    <location>
        <position position="317"/>
    </location>
    <ligand>
        <name>S-adenosyl-L-methionine</name>
        <dbReference type="ChEBI" id="CHEBI:59789"/>
    </ligand>
</feature>
<dbReference type="PROSITE" id="PS01230">
    <property type="entry name" value="TRMA_1"/>
    <property type="match status" value="1"/>
</dbReference>
<name>A0AAW6U8Q7_9MOLU</name>
<organism evidence="7 8">
    <name type="scientific">Peloplasma aerotolerans</name>
    <dbReference type="NCBI Taxonomy" id="3044389"/>
    <lineage>
        <taxon>Bacteria</taxon>
        <taxon>Bacillati</taxon>
        <taxon>Mycoplasmatota</taxon>
        <taxon>Mollicutes</taxon>
        <taxon>Acholeplasmatales</taxon>
        <taxon>Acholeplasmataceae</taxon>
        <taxon>Peloplasma</taxon>
    </lineage>
</organism>
<dbReference type="SUPFAM" id="SSF50249">
    <property type="entry name" value="Nucleic acid-binding proteins"/>
    <property type="match status" value="1"/>
</dbReference>
<dbReference type="EMBL" id="JASCXW010000017">
    <property type="protein sequence ID" value="MDI6453110.1"/>
    <property type="molecule type" value="Genomic_DNA"/>
</dbReference>
<dbReference type="GO" id="GO:0070475">
    <property type="term" value="P:rRNA base methylation"/>
    <property type="evidence" value="ECO:0007669"/>
    <property type="project" value="TreeGrafter"/>
</dbReference>
<reference evidence="7" key="1">
    <citation type="submission" date="2023-05" db="EMBL/GenBank/DDBJ databases">
        <title>Mariniplasma microaerophilum sp. nov., a novel anaerobic mollicute isolated from terrestrial mud volcano, Taman Peninsula, Russia.</title>
        <authorList>
            <person name="Khomyakova M.A."/>
            <person name="Merkel A.Y."/>
            <person name="Slobodkin A.I."/>
        </authorList>
    </citation>
    <scope>NUCLEOTIDE SEQUENCE</scope>
    <source>
        <strain evidence="7">M4Ah</strain>
    </source>
</reference>
<dbReference type="PROSITE" id="PS51687">
    <property type="entry name" value="SAM_MT_RNA_M5U"/>
    <property type="match status" value="1"/>
</dbReference>
<dbReference type="Pfam" id="PF05958">
    <property type="entry name" value="tRNA_U5-meth_tr"/>
    <property type="match status" value="1"/>
</dbReference>
<dbReference type="PANTHER" id="PTHR11061">
    <property type="entry name" value="RNA M5U METHYLTRANSFERASE"/>
    <property type="match status" value="1"/>
</dbReference>
<keyword evidence="1 4" id="KW-0489">Methyltransferase</keyword>
<evidence type="ECO:0000256" key="1">
    <source>
        <dbReference type="ARBA" id="ARBA00022603"/>
    </source>
</evidence>
<dbReference type="Gene3D" id="2.40.50.140">
    <property type="entry name" value="Nucleic acid-binding proteins"/>
    <property type="match status" value="1"/>
</dbReference>
<evidence type="ECO:0000259" key="6">
    <source>
        <dbReference type="PROSITE" id="PS50926"/>
    </source>
</evidence>
<evidence type="ECO:0000256" key="2">
    <source>
        <dbReference type="ARBA" id="ARBA00022679"/>
    </source>
</evidence>
<dbReference type="InterPro" id="IPR029063">
    <property type="entry name" value="SAM-dependent_MTases_sf"/>
</dbReference>
<dbReference type="GO" id="GO:0070041">
    <property type="term" value="F:rRNA (uridine-C5-)-methyltransferase activity"/>
    <property type="evidence" value="ECO:0007669"/>
    <property type="project" value="TreeGrafter"/>
</dbReference>
<feature type="binding site" evidence="4">
    <location>
        <position position="288"/>
    </location>
    <ligand>
        <name>S-adenosyl-L-methionine</name>
        <dbReference type="ChEBI" id="CHEBI:59789"/>
    </ligand>
</feature>
<feature type="domain" description="TRAM" evidence="6">
    <location>
        <begin position="4"/>
        <end position="62"/>
    </location>
</feature>
<dbReference type="PROSITE" id="PS50926">
    <property type="entry name" value="TRAM"/>
    <property type="match status" value="1"/>
</dbReference>
<feature type="active site" evidence="5">
    <location>
        <position position="411"/>
    </location>
</feature>
<feature type="binding site" evidence="4">
    <location>
        <position position="384"/>
    </location>
    <ligand>
        <name>S-adenosyl-L-methionine</name>
        <dbReference type="ChEBI" id="CHEBI:59789"/>
    </ligand>
</feature>
<dbReference type="RefSeq" id="WP_282839539.1">
    <property type="nucleotide sequence ID" value="NZ_JASCXW010000017.1"/>
</dbReference>
<dbReference type="AlphaFoldDB" id="A0AAW6U8Q7"/>
<comment type="similarity">
    <text evidence="4">Belongs to the class I-like SAM-binding methyltransferase superfamily. RNA M5U methyltransferase family.</text>
</comment>
<feature type="binding site" evidence="4">
    <location>
        <position position="338"/>
    </location>
    <ligand>
        <name>S-adenosyl-L-methionine</name>
        <dbReference type="ChEBI" id="CHEBI:59789"/>
    </ligand>
</feature>
<dbReference type="Pfam" id="PF01938">
    <property type="entry name" value="TRAM"/>
    <property type="match status" value="1"/>
</dbReference>
<evidence type="ECO:0000313" key="8">
    <source>
        <dbReference type="Proteomes" id="UP001431532"/>
    </source>
</evidence>
<dbReference type="InterPro" id="IPR010280">
    <property type="entry name" value="U5_MeTrfase_fam"/>
</dbReference>
<comment type="caution">
    <text evidence="7">The sequence shown here is derived from an EMBL/GenBank/DDBJ whole genome shotgun (WGS) entry which is preliminary data.</text>
</comment>
<dbReference type="NCBIfam" id="TIGR00479">
    <property type="entry name" value="rumA"/>
    <property type="match status" value="1"/>
</dbReference>
<evidence type="ECO:0000256" key="4">
    <source>
        <dbReference type="PROSITE-ProRule" id="PRU01024"/>
    </source>
</evidence>
<keyword evidence="8" id="KW-1185">Reference proteome</keyword>
<dbReference type="PANTHER" id="PTHR11061:SF30">
    <property type="entry name" value="TRNA (URACIL(54)-C(5))-METHYLTRANSFERASE"/>
    <property type="match status" value="1"/>
</dbReference>
<dbReference type="Gene3D" id="3.40.50.150">
    <property type="entry name" value="Vaccinia Virus protein VP39"/>
    <property type="match status" value="1"/>
</dbReference>
<dbReference type="SUPFAM" id="SSF53335">
    <property type="entry name" value="S-adenosyl-L-methionine-dependent methyltransferases"/>
    <property type="match status" value="1"/>
</dbReference>
<dbReference type="FunFam" id="2.40.50.140:FF:000097">
    <property type="entry name" value="23S rRNA (uracil(1939)-C(5))-methyltransferase RlmD"/>
    <property type="match status" value="1"/>
</dbReference>
<evidence type="ECO:0000313" key="7">
    <source>
        <dbReference type="EMBL" id="MDI6453110.1"/>
    </source>
</evidence>
<dbReference type="EC" id="2.1.1.190" evidence="7"/>
<sequence length="455" mass="52002">MNQEIKVDDQIVLNIKRMGINGEGIGYLNKLAIFVDYALPDEDIEVVITEVYENRAVGKIKNILKPSSMRREPFCPVYESCGGCQTQHLDYEETLVQKRDILIKSFERYAGRKIDEDLIKKTMGADQPRYYRNKASLPVQKFKMNNKLGMYARNSSHFVIIEDCPVQNQLINQILKTIIQLMDELGVDALNAKTRRGYVRSLVVRVSENHKEAQVSFIMMNKSNRLPSLVERLVEKEKNIVSVFEVLNPDIKKPGYFTDDVKLLYGKETITETLNNQTYLLKPEAFFQLNTPQAHKFYLEMKRLASLKPHEIAIDAYAGIAPISHYIHKDAKHVYAIELDSAACESAKLSLKQNHITNVTVLQSDFKRALSGLKEKKIDVMFFDPPRVGLGKESIDLILEFKPKRIIYGSCNPSTLAKDFKDLLNSYHLVEVVPIDMFPYTSLVESVSLLVLKTS</sequence>
<keyword evidence="2 4" id="KW-0808">Transferase</keyword>
<feature type="active site" description="Nucleophile" evidence="4">
    <location>
        <position position="411"/>
    </location>
</feature>
<evidence type="ECO:0000256" key="3">
    <source>
        <dbReference type="ARBA" id="ARBA00022691"/>
    </source>
</evidence>
<dbReference type="CDD" id="cd02440">
    <property type="entry name" value="AdoMet_MTases"/>
    <property type="match status" value="1"/>
</dbReference>
<dbReference type="Gene3D" id="2.40.50.1070">
    <property type="match status" value="1"/>
</dbReference>
<protein>
    <submittedName>
        <fullName evidence="7">23S rRNA (Uracil(1939)-C(5))-methyltransferase RlmD</fullName>
        <ecNumber evidence="7">2.1.1.190</ecNumber>
    </submittedName>
</protein>
<dbReference type="InterPro" id="IPR030390">
    <property type="entry name" value="MeTrfase_TrmA_AS"/>
</dbReference>
<dbReference type="InterPro" id="IPR002792">
    <property type="entry name" value="TRAM_dom"/>
</dbReference>
<evidence type="ECO:0000256" key="5">
    <source>
        <dbReference type="PROSITE-ProRule" id="PRU10015"/>
    </source>
</evidence>
<dbReference type="Proteomes" id="UP001431532">
    <property type="component" value="Unassembled WGS sequence"/>
</dbReference>
<proteinExistence type="inferred from homology"/>